<dbReference type="RefSeq" id="WP_252664826.1">
    <property type="nucleotide sequence ID" value="NZ_CP098611.1"/>
</dbReference>
<keyword evidence="1" id="KW-0812">Transmembrane</keyword>
<protein>
    <submittedName>
        <fullName evidence="2">Uncharacterized protein</fullName>
    </submittedName>
</protein>
<proteinExistence type="predicted"/>
<evidence type="ECO:0000313" key="3">
    <source>
        <dbReference type="Proteomes" id="UP001056708"/>
    </source>
</evidence>
<reference evidence="2" key="1">
    <citation type="submission" date="2022-06" db="EMBL/GenBank/DDBJ databases">
        <title>Genome sequence of Phormidium yuhuli AB48 isolated from an industrial photobioreactor environment.</title>
        <authorList>
            <person name="Qiu Y."/>
            <person name="Noonan A.J.C."/>
            <person name="Dofher K."/>
            <person name="Koch M."/>
            <person name="Kieft B."/>
            <person name="Lin X."/>
            <person name="Ziels R.M."/>
            <person name="Hallam S.J."/>
        </authorList>
    </citation>
    <scope>NUCLEOTIDE SEQUENCE</scope>
    <source>
        <strain evidence="2">AB48</strain>
    </source>
</reference>
<gene>
    <name evidence="2" type="ORF">NEA10_08175</name>
</gene>
<organism evidence="2 3">
    <name type="scientific">Phormidium yuhuli AB48</name>
    <dbReference type="NCBI Taxonomy" id="2940671"/>
    <lineage>
        <taxon>Bacteria</taxon>
        <taxon>Bacillati</taxon>
        <taxon>Cyanobacteriota</taxon>
        <taxon>Cyanophyceae</taxon>
        <taxon>Oscillatoriophycideae</taxon>
        <taxon>Oscillatoriales</taxon>
        <taxon>Oscillatoriaceae</taxon>
        <taxon>Phormidium</taxon>
        <taxon>Phormidium yuhuli</taxon>
    </lineage>
</organism>
<evidence type="ECO:0000256" key="1">
    <source>
        <dbReference type="SAM" id="Phobius"/>
    </source>
</evidence>
<sequence>MIKSRFFLYVAIALLSLSFTVLGYLSLSSYPGIGAILGFIIGGVLSALLARITLTLQDSHKLLTRHLAKRNEQLTRIEQTLNQLESLKLQDTLNTYVDELKNTSQHNQQQKQILDQLSNLYVSLQSGDTQAIRTNQDEKLEVEVQEEQEIIKNLTKQEAETSPQILPGATKSAAKQSQKLSHWLETQNAELLSFESNQSVSSSLKKIALFIEKHYDKLSELMKQIRQSIAGNYEEFNVDLSNKSVQALSVTNNFGDRLTKENMLSYKYYREGGSKFAKVTPLKSKNIKFLISEWLNSSVHQKMTKFFQGKQLKHEAITNANIRLSNGQSSKVDFVFFVANQPLFIKCDVTVSESDIGGYAEFCRNVNLQPHQIYFVSPDVKNKKSNSLTSKHKIQVVNPSQVIEILEKQSQFTKN</sequence>
<keyword evidence="1" id="KW-0472">Membrane</keyword>
<keyword evidence="3" id="KW-1185">Reference proteome</keyword>
<keyword evidence="1" id="KW-1133">Transmembrane helix</keyword>
<feature type="transmembrane region" description="Helical" evidence="1">
    <location>
        <begin position="7"/>
        <end position="27"/>
    </location>
</feature>
<feature type="transmembrane region" description="Helical" evidence="1">
    <location>
        <begin position="33"/>
        <end position="54"/>
    </location>
</feature>
<dbReference type="Proteomes" id="UP001056708">
    <property type="component" value="Chromosome"/>
</dbReference>
<dbReference type="EMBL" id="CP098611">
    <property type="protein sequence ID" value="USR92680.1"/>
    <property type="molecule type" value="Genomic_DNA"/>
</dbReference>
<name>A0ABY5AUY5_9CYAN</name>
<accession>A0ABY5AUY5</accession>
<evidence type="ECO:0000313" key="2">
    <source>
        <dbReference type="EMBL" id="USR92680.1"/>
    </source>
</evidence>